<evidence type="ECO:0000313" key="2">
    <source>
        <dbReference type="EMBL" id="OIP85180.1"/>
    </source>
</evidence>
<dbReference type="NCBIfam" id="NF033679">
    <property type="entry name" value="DNRLRE_dom"/>
    <property type="match status" value="1"/>
</dbReference>
<dbReference type="SUPFAM" id="SSF56300">
    <property type="entry name" value="Metallo-dependent phosphatases"/>
    <property type="match status" value="1"/>
</dbReference>
<gene>
    <name evidence="2" type="ORF">AUK04_01520</name>
</gene>
<accession>A0A1J5HKL3</accession>
<protein>
    <recommendedName>
        <fullName evidence="1">Calcineurin-like phosphoesterase domain-containing protein</fullName>
    </recommendedName>
</protein>
<organism evidence="2 3">
    <name type="scientific">Candidatus Roizmanbacteria bacterium CG2_30_33_16</name>
    <dbReference type="NCBI Taxonomy" id="1805340"/>
    <lineage>
        <taxon>Bacteria</taxon>
        <taxon>Candidatus Roizmaniibacteriota</taxon>
    </lineage>
</organism>
<dbReference type="InterPro" id="IPR029052">
    <property type="entry name" value="Metallo-depent_PP-like"/>
</dbReference>
<dbReference type="PANTHER" id="PTHR43143">
    <property type="entry name" value="METALLOPHOSPHOESTERASE, CALCINEURIN SUPERFAMILY"/>
    <property type="match status" value="1"/>
</dbReference>
<dbReference type="Gene3D" id="2.60.40.10">
    <property type="entry name" value="Immunoglobulins"/>
    <property type="match status" value="1"/>
</dbReference>
<sequence length="708" mass="80163">MKYIYFVAILYIFAATFFYPIRVAATNEVFFQISDTHVADDAKHSSQKTYLENWIAETNNSQSQFSINTGDLVDYTYKASDLGTYMNIVKNLTKTHLYISGNHDYQGTAKYNYKSFGYNEYPVFSYGDFIFLGSPPTIGSVIDWAKLEQNLKLGKGEKRLVLLQHIPLFAPSWLKCSGLPCNAPKWVQSSINTSKFNNLIKKYDVEAILSGHLHTAYQMKDKKLFFDQINASSLLANRQNVLAENNGSLWVQDGKFYEEPMVIVSPTRYDTESGLGTILVNEPIILKYFGKTNVTQVLYRINSGSYFNMTKNANVWIANVDWTKYIGSSRNLYVRILSNGVLIREISQPIKISTSFPNARPTISFSNPDFYKIIFSGQTNLSMSFDDDAGDINLVEFFIDGMQRSSWSYNKAKNRSISYAWDTKAETEGKHILRFKVTDKFGRKTYSDKFSVNVQNNTPIPTPIITQVPTITLTPTTTQMPTITPTSIVTQAPTSTPNPTIIPTPSSCISNETKEFQQGLNNYNESVDSYFYISGYSPSKAKLGDLTPWDQQYFKISGYYPKYKTLLKFGLSSIPNGSKIISAVLNLTVSSWDGQTEKPIHLFARINKAFDQKKVNWNMASSTESWSIPGALGEGSDYLSPVKPMVVRWGVNTIDITDFAQYWISNPDRNFGLMIWESNSHMATYYSSRYSSNQAKKPKLTVVYSTCN</sequence>
<feature type="domain" description="Calcineurin-like phosphoesterase" evidence="1">
    <location>
        <begin position="30"/>
        <end position="215"/>
    </location>
</feature>
<evidence type="ECO:0000313" key="3">
    <source>
        <dbReference type="Proteomes" id="UP000183758"/>
    </source>
</evidence>
<dbReference type="Proteomes" id="UP000183758">
    <property type="component" value="Unassembled WGS sequence"/>
</dbReference>
<dbReference type="PANTHER" id="PTHR43143:SF1">
    <property type="entry name" value="SERINE_THREONINE-PROTEIN PHOSPHATASE CPPED1"/>
    <property type="match status" value="1"/>
</dbReference>
<comment type="caution">
    <text evidence="2">The sequence shown here is derived from an EMBL/GenBank/DDBJ whole genome shotgun (WGS) entry which is preliminary data.</text>
</comment>
<dbReference type="Pfam" id="PF00149">
    <property type="entry name" value="Metallophos"/>
    <property type="match status" value="1"/>
</dbReference>
<dbReference type="InterPro" id="IPR013783">
    <property type="entry name" value="Ig-like_fold"/>
</dbReference>
<evidence type="ECO:0000259" key="1">
    <source>
        <dbReference type="Pfam" id="PF00149"/>
    </source>
</evidence>
<dbReference type="GO" id="GO:0016787">
    <property type="term" value="F:hydrolase activity"/>
    <property type="evidence" value="ECO:0007669"/>
    <property type="project" value="InterPro"/>
</dbReference>
<dbReference type="AlphaFoldDB" id="A0A1J5HKL3"/>
<reference evidence="2 3" key="1">
    <citation type="journal article" date="2016" name="Environ. Microbiol.">
        <title>Genomic resolution of a cold subsurface aquifer community provides metabolic insights for novel microbes adapted to high CO concentrations.</title>
        <authorList>
            <person name="Probst A.J."/>
            <person name="Castelle C.J."/>
            <person name="Singh A."/>
            <person name="Brown C.T."/>
            <person name="Anantharaman K."/>
            <person name="Sharon I."/>
            <person name="Hug L.A."/>
            <person name="Burstein D."/>
            <person name="Emerson J.B."/>
            <person name="Thomas B.C."/>
            <person name="Banfield J.F."/>
        </authorList>
    </citation>
    <scope>NUCLEOTIDE SEQUENCE [LARGE SCALE GENOMIC DNA]</scope>
    <source>
        <strain evidence="2">CG2_30_33_16</strain>
    </source>
</reference>
<dbReference type="InterPro" id="IPR004843">
    <property type="entry name" value="Calcineurin-like_PHP"/>
</dbReference>
<dbReference type="Gene3D" id="3.60.21.10">
    <property type="match status" value="1"/>
</dbReference>
<name>A0A1J5HKL3_9BACT</name>
<dbReference type="EMBL" id="MNZM01000034">
    <property type="protein sequence ID" value="OIP85180.1"/>
    <property type="molecule type" value="Genomic_DNA"/>
</dbReference>
<proteinExistence type="predicted"/>
<dbReference type="InterPro" id="IPR051918">
    <property type="entry name" value="STPP_CPPED1"/>
</dbReference>